<proteinExistence type="predicted"/>
<reference evidence="5" key="1">
    <citation type="submission" date="2020-01" db="EMBL/GenBank/DDBJ databases">
        <authorList>
            <person name="Meier V. D."/>
            <person name="Meier V D."/>
        </authorList>
    </citation>
    <scope>NUCLEOTIDE SEQUENCE</scope>
    <source>
        <strain evidence="5">HLG_WM_MAG_01</strain>
    </source>
</reference>
<dbReference type="Pfam" id="PF03968">
    <property type="entry name" value="LptD_N"/>
    <property type="match status" value="1"/>
</dbReference>
<gene>
    <name evidence="5" type="ORF">HELGO_WM7045</name>
</gene>
<protein>
    <submittedName>
        <fullName evidence="5">OstA family organic solvent tolerance protein</fullName>
    </submittedName>
</protein>
<keyword evidence="3" id="KW-0574">Periplasm</keyword>
<keyword evidence="2" id="KW-0732">Signal</keyword>
<dbReference type="InterPro" id="IPR014340">
    <property type="entry name" value="LptA"/>
</dbReference>
<evidence type="ECO:0000259" key="4">
    <source>
        <dbReference type="Pfam" id="PF03968"/>
    </source>
</evidence>
<keyword evidence="1" id="KW-0813">Transport</keyword>
<dbReference type="EMBL" id="CACVAS010000128">
    <property type="protein sequence ID" value="CAA6825069.1"/>
    <property type="molecule type" value="Genomic_DNA"/>
</dbReference>
<dbReference type="GO" id="GO:0015920">
    <property type="term" value="P:lipopolysaccharide transport"/>
    <property type="evidence" value="ECO:0007669"/>
    <property type="project" value="InterPro"/>
</dbReference>
<organism evidence="5">
    <name type="scientific">uncultured Sulfurovum sp</name>
    <dbReference type="NCBI Taxonomy" id="269237"/>
    <lineage>
        <taxon>Bacteria</taxon>
        <taxon>Pseudomonadati</taxon>
        <taxon>Campylobacterota</taxon>
        <taxon>Epsilonproteobacteria</taxon>
        <taxon>Campylobacterales</taxon>
        <taxon>Sulfurovaceae</taxon>
        <taxon>Sulfurovum</taxon>
        <taxon>environmental samples</taxon>
    </lineage>
</organism>
<dbReference type="PANTHER" id="PTHR36504:SF1">
    <property type="entry name" value="LIPOPOLYSACCHARIDE EXPORT SYSTEM PROTEIN LPTA"/>
    <property type="match status" value="1"/>
</dbReference>
<accession>A0A6S6UDU8</accession>
<dbReference type="GO" id="GO:0030288">
    <property type="term" value="C:outer membrane-bounded periplasmic space"/>
    <property type="evidence" value="ECO:0007669"/>
    <property type="project" value="TreeGrafter"/>
</dbReference>
<evidence type="ECO:0000256" key="1">
    <source>
        <dbReference type="ARBA" id="ARBA00022448"/>
    </source>
</evidence>
<dbReference type="NCBIfam" id="TIGR03002">
    <property type="entry name" value="outer_YhbN_LptA"/>
    <property type="match status" value="1"/>
</dbReference>
<dbReference type="GO" id="GO:0009279">
    <property type="term" value="C:cell outer membrane"/>
    <property type="evidence" value="ECO:0007669"/>
    <property type="project" value="TreeGrafter"/>
</dbReference>
<feature type="domain" description="Organic solvent tolerance-like N-terminal" evidence="4">
    <location>
        <begin position="27"/>
        <end position="136"/>
    </location>
</feature>
<dbReference type="PANTHER" id="PTHR36504">
    <property type="entry name" value="LIPOPOLYSACCHARIDE EXPORT SYSTEM PROTEIN LPTA"/>
    <property type="match status" value="1"/>
</dbReference>
<dbReference type="GO" id="GO:0017089">
    <property type="term" value="F:glycolipid transfer activity"/>
    <property type="evidence" value="ECO:0007669"/>
    <property type="project" value="TreeGrafter"/>
</dbReference>
<dbReference type="GO" id="GO:0001530">
    <property type="term" value="F:lipopolysaccharide binding"/>
    <property type="evidence" value="ECO:0007669"/>
    <property type="project" value="InterPro"/>
</dbReference>
<evidence type="ECO:0000256" key="3">
    <source>
        <dbReference type="ARBA" id="ARBA00022764"/>
    </source>
</evidence>
<dbReference type="Gene3D" id="2.60.450.10">
    <property type="entry name" value="Lipopolysaccharide (LPS) transport protein A like domain"/>
    <property type="match status" value="1"/>
</dbReference>
<dbReference type="InterPro" id="IPR052037">
    <property type="entry name" value="LPS_export_LptA"/>
</dbReference>
<evidence type="ECO:0000256" key="2">
    <source>
        <dbReference type="ARBA" id="ARBA00022729"/>
    </source>
</evidence>
<sequence>MHLFVRTLVLLFITSFFSLSLMAEKVKITSNSMNAENMKKEVHFLGDVKITQLKNWLHGDKVIVYFDENNETKKYDAIGNVTFEFQKEEAFYKGSANKVTYFPGKSEYILSGKAVIDDKMNKRHVEGEKIYFDMLTGNADVKGSKKKPVTFIFDMESKKK</sequence>
<evidence type="ECO:0000313" key="5">
    <source>
        <dbReference type="EMBL" id="CAA6825069.1"/>
    </source>
</evidence>
<dbReference type="InterPro" id="IPR005653">
    <property type="entry name" value="OstA-like_N"/>
</dbReference>
<dbReference type="AlphaFoldDB" id="A0A6S6UDU8"/>
<name>A0A6S6UDU8_9BACT</name>